<gene>
    <name evidence="1" type="ORF">QWY31_14475</name>
</gene>
<organism evidence="1 2">
    <name type="scientific">Shiella aurantiaca</name>
    <dbReference type="NCBI Taxonomy" id="3058365"/>
    <lineage>
        <taxon>Bacteria</taxon>
        <taxon>Pseudomonadati</taxon>
        <taxon>Bacteroidota</taxon>
        <taxon>Cytophagia</taxon>
        <taxon>Cytophagales</taxon>
        <taxon>Shiellaceae</taxon>
        <taxon>Shiella</taxon>
    </lineage>
</organism>
<proteinExistence type="predicted"/>
<keyword evidence="2" id="KW-1185">Reference proteome</keyword>
<reference evidence="1" key="1">
    <citation type="submission" date="2023-06" db="EMBL/GenBank/DDBJ databases">
        <title>Cytophagales bacterium Strain LB-30, isolated from soil.</title>
        <authorList>
            <person name="Liu B."/>
        </authorList>
    </citation>
    <scope>NUCLEOTIDE SEQUENCE</scope>
    <source>
        <strain evidence="1">LB-30</strain>
    </source>
</reference>
<accession>A0ABT8F8V6</accession>
<dbReference type="RefSeq" id="WP_320005251.1">
    <property type="nucleotide sequence ID" value="NZ_JAUHJS010000008.1"/>
</dbReference>
<evidence type="ECO:0000313" key="1">
    <source>
        <dbReference type="EMBL" id="MDN4166713.1"/>
    </source>
</evidence>
<dbReference type="Proteomes" id="UP001168552">
    <property type="component" value="Unassembled WGS sequence"/>
</dbReference>
<evidence type="ECO:0000313" key="2">
    <source>
        <dbReference type="Proteomes" id="UP001168552"/>
    </source>
</evidence>
<sequence length="47" mass="5445">MHTITPIRAVFEVADPQVRAQRIRSYSQGWQLAIQNYLQIENSLSTN</sequence>
<comment type="caution">
    <text evidence="1">The sequence shown here is derived from an EMBL/GenBank/DDBJ whole genome shotgun (WGS) entry which is preliminary data.</text>
</comment>
<name>A0ABT8F8V6_9BACT</name>
<dbReference type="EMBL" id="JAUHJS010000008">
    <property type="protein sequence ID" value="MDN4166713.1"/>
    <property type="molecule type" value="Genomic_DNA"/>
</dbReference>
<protein>
    <submittedName>
        <fullName evidence="1">Uncharacterized protein</fullName>
    </submittedName>
</protein>